<gene>
    <name evidence="1" type="ORF">AB0I59_08955</name>
</gene>
<dbReference type="Proteomes" id="UP001551675">
    <property type="component" value="Unassembled WGS sequence"/>
</dbReference>
<dbReference type="RefSeq" id="WP_061256585.1">
    <property type="nucleotide sequence ID" value="NZ_JBFALK010000003.1"/>
</dbReference>
<organism evidence="1 2">
    <name type="scientific">Microtetraspora glauca</name>
    <dbReference type="NCBI Taxonomy" id="1996"/>
    <lineage>
        <taxon>Bacteria</taxon>
        <taxon>Bacillati</taxon>
        <taxon>Actinomycetota</taxon>
        <taxon>Actinomycetes</taxon>
        <taxon>Streptosporangiales</taxon>
        <taxon>Streptosporangiaceae</taxon>
        <taxon>Microtetraspora</taxon>
    </lineage>
</organism>
<proteinExistence type="predicted"/>
<dbReference type="EMBL" id="JBFALK010000003">
    <property type="protein sequence ID" value="MEV0968750.1"/>
    <property type="molecule type" value="Genomic_DNA"/>
</dbReference>
<comment type="caution">
    <text evidence="1">The sequence shown here is derived from an EMBL/GenBank/DDBJ whole genome shotgun (WGS) entry which is preliminary data.</text>
</comment>
<evidence type="ECO:0000313" key="1">
    <source>
        <dbReference type="EMBL" id="MEV0968750.1"/>
    </source>
</evidence>
<keyword evidence="2" id="KW-1185">Reference proteome</keyword>
<protein>
    <submittedName>
        <fullName evidence="1">Uncharacterized protein</fullName>
    </submittedName>
</protein>
<name>A0ABV3GAU8_MICGL</name>
<evidence type="ECO:0000313" key="2">
    <source>
        <dbReference type="Proteomes" id="UP001551675"/>
    </source>
</evidence>
<reference evidence="1 2" key="1">
    <citation type="submission" date="2024-06" db="EMBL/GenBank/DDBJ databases">
        <title>The Natural Products Discovery Center: Release of the First 8490 Sequenced Strains for Exploring Actinobacteria Biosynthetic Diversity.</title>
        <authorList>
            <person name="Kalkreuter E."/>
            <person name="Kautsar S.A."/>
            <person name="Yang D."/>
            <person name="Bader C.D."/>
            <person name="Teijaro C.N."/>
            <person name="Fluegel L."/>
            <person name="Davis C.M."/>
            <person name="Simpson J.R."/>
            <person name="Lauterbach L."/>
            <person name="Steele A.D."/>
            <person name="Gui C."/>
            <person name="Meng S."/>
            <person name="Li G."/>
            <person name="Viehrig K."/>
            <person name="Ye F."/>
            <person name="Su P."/>
            <person name="Kiefer A.F."/>
            <person name="Nichols A."/>
            <person name="Cepeda A.J."/>
            <person name="Yan W."/>
            <person name="Fan B."/>
            <person name="Jiang Y."/>
            <person name="Adhikari A."/>
            <person name="Zheng C.-J."/>
            <person name="Schuster L."/>
            <person name="Cowan T.M."/>
            <person name="Smanski M.J."/>
            <person name="Chevrette M.G."/>
            <person name="De Carvalho L.P.S."/>
            <person name="Shen B."/>
        </authorList>
    </citation>
    <scope>NUCLEOTIDE SEQUENCE [LARGE SCALE GENOMIC DNA]</scope>
    <source>
        <strain evidence="1 2">NPDC050100</strain>
    </source>
</reference>
<accession>A0ABV3GAU8</accession>
<sequence>MTENNDTNGSPRQDPLGSVAEEAMKLFDALQQRVGRELGKGFVKGGVSGLGGAVGGVFGGGSGAGRTEDVWGEAVAGHDHDEYICRACPVCRVIAAGKESGGDVTDHLVAAGGELVAVLRQAVDALQQRTAPAKQPEEPRVEHIDLG</sequence>